<organism evidence="1 2">
    <name type="scientific">Asparagus officinalis</name>
    <name type="common">Garden asparagus</name>
    <dbReference type="NCBI Taxonomy" id="4686"/>
    <lineage>
        <taxon>Eukaryota</taxon>
        <taxon>Viridiplantae</taxon>
        <taxon>Streptophyta</taxon>
        <taxon>Embryophyta</taxon>
        <taxon>Tracheophyta</taxon>
        <taxon>Spermatophyta</taxon>
        <taxon>Magnoliopsida</taxon>
        <taxon>Liliopsida</taxon>
        <taxon>Asparagales</taxon>
        <taxon>Asparagaceae</taxon>
        <taxon>Asparagoideae</taxon>
        <taxon>Asparagus</taxon>
    </lineage>
</organism>
<evidence type="ECO:0000313" key="1">
    <source>
        <dbReference type="EMBL" id="ONK75727.1"/>
    </source>
</evidence>
<gene>
    <name evidence="1" type="ORF">A4U43_C03F19910</name>
</gene>
<dbReference type="AlphaFoldDB" id="A0A5P1FEB0"/>
<evidence type="ECO:0000313" key="2">
    <source>
        <dbReference type="Proteomes" id="UP000243459"/>
    </source>
</evidence>
<keyword evidence="2" id="KW-1185">Reference proteome</keyword>
<dbReference type="Gramene" id="ONK75727">
    <property type="protein sequence ID" value="ONK75727"/>
    <property type="gene ID" value="A4U43_C03F19910"/>
</dbReference>
<sequence>MKLFWSRDAIPRLHSWKDFFGDNDKDLIKALKRSRDLESSGFSIEDITGMVSEEELLLAFKKSPRFCEVIAEESAVTDGVHGRRSGVECFGVSSEHDRAQL</sequence>
<proteinExistence type="predicted"/>
<name>A0A5P1FEB0_ASPOF</name>
<dbReference type="EMBL" id="CM007383">
    <property type="protein sequence ID" value="ONK75727.1"/>
    <property type="molecule type" value="Genomic_DNA"/>
</dbReference>
<dbReference type="Proteomes" id="UP000243459">
    <property type="component" value="Chromosome 3"/>
</dbReference>
<accession>A0A5P1FEB0</accession>
<protein>
    <submittedName>
        <fullName evidence="1">Uncharacterized protein</fullName>
    </submittedName>
</protein>
<reference evidence="2" key="1">
    <citation type="journal article" date="2017" name="Nat. Commun.">
        <title>The asparagus genome sheds light on the origin and evolution of a young Y chromosome.</title>
        <authorList>
            <person name="Harkess A."/>
            <person name="Zhou J."/>
            <person name="Xu C."/>
            <person name="Bowers J.E."/>
            <person name="Van der Hulst R."/>
            <person name="Ayyampalayam S."/>
            <person name="Mercati F."/>
            <person name="Riccardi P."/>
            <person name="McKain M.R."/>
            <person name="Kakrana A."/>
            <person name="Tang H."/>
            <person name="Ray J."/>
            <person name="Groenendijk J."/>
            <person name="Arikit S."/>
            <person name="Mathioni S.M."/>
            <person name="Nakano M."/>
            <person name="Shan H."/>
            <person name="Telgmann-Rauber A."/>
            <person name="Kanno A."/>
            <person name="Yue Z."/>
            <person name="Chen H."/>
            <person name="Li W."/>
            <person name="Chen Y."/>
            <person name="Xu X."/>
            <person name="Zhang Y."/>
            <person name="Luo S."/>
            <person name="Chen H."/>
            <person name="Gao J."/>
            <person name="Mao Z."/>
            <person name="Pires J.C."/>
            <person name="Luo M."/>
            <person name="Kudrna D."/>
            <person name="Wing R.A."/>
            <person name="Meyers B.C."/>
            <person name="Yi K."/>
            <person name="Kong H."/>
            <person name="Lavrijsen P."/>
            <person name="Sunseri F."/>
            <person name="Falavigna A."/>
            <person name="Ye Y."/>
            <person name="Leebens-Mack J.H."/>
            <person name="Chen G."/>
        </authorList>
    </citation>
    <scope>NUCLEOTIDE SEQUENCE [LARGE SCALE GENOMIC DNA]</scope>
    <source>
        <strain evidence="2">cv. DH0086</strain>
    </source>
</reference>